<keyword evidence="3 7" id="KW-0812">Transmembrane</keyword>
<evidence type="ECO:0000256" key="7">
    <source>
        <dbReference type="SAM" id="Phobius"/>
    </source>
</evidence>
<proteinExistence type="inferred from homology"/>
<feature type="transmembrane region" description="Helical" evidence="7">
    <location>
        <begin position="732"/>
        <end position="753"/>
    </location>
</feature>
<evidence type="ECO:0000313" key="11">
    <source>
        <dbReference type="Proteomes" id="UP000553776"/>
    </source>
</evidence>
<dbReference type="EMBL" id="JACJVR010000020">
    <property type="protein sequence ID" value="MBB6691052.1"/>
    <property type="molecule type" value="Genomic_DNA"/>
</dbReference>
<dbReference type="GO" id="GO:0022857">
    <property type="term" value="F:transmembrane transporter activity"/>
    <property type="evidence" value="ECO:0007669"/>
    <property type="project" value="TreeGrafter"/>
</dbReference>
<evidence type="ECO:0000256" key="2">
    <source>
        <dbReference type="ARBA" id="ARBA00022475"/>
    </source>
</evidence>
<reference evidence="10 11" key="1">
    <citation type="submission" date="2020-08" db="EMBL/GenBank/DDBJ databases">
        <title>Cohnella phylogeny.</title>
        <authorList>
            <person name="Dunlap C."/>
        </authorList>
    </citation>
    <scope>NUCLEOTIDE SEQUENCE [LARGE SCALE GENOMIC DNA]</scope>
    <source>
        <strain evidence="10 11">DSM 25239</strain>
    </source>
</reference>
<feature type="domain" description="MacB-like periplasmic core" evidence="9">
    <location>
        <begin position="19"/>
        <end position="213"/>
    </location>
</feature>
<evidence type="ECO:0000256" key="4">
    <source>
        <dbReference type="ARBA" id="ARBA00022989"/>
    </source>
</evidence>
<keyword evidence="4 7" id="KW-1133">Transmembrane helix</keyword>
<evidence type="ECO:0000313" key="10">
    <source>
        <dbReference type="EMBL" id="MBB6691052.1"/>
    </source>
</evidence>
<feature type="domain" description="ABC3 transporter permease C-terminal" evidence="8">
    <location>
        <begin position="250"/>
        <end position="373"/>
    </location>
</feature>
<feature type="transmembrane region" description="Helical" evidence="7">
    <location>
        <begin position="341"/>
        <end position="363"/>
    </location>
</feature>
<keyword evidence="11" id="KW-1185">Reference proteome</keyword>
<dbReference type="Pfam" id="PF02687">
    <property type="entry name" value="FtsX"/>
    <property type="match status" value="2"/>
</dbReference>
<organism evidence="10 11">
    <name type="scientific">Cohnella xylanilytica</name>
    <dbReference type="NCBI Taxonomy" id="557555"/>
    <lineage>
        <taxon>Bacteria</taxon>
        <taxon>Bacillati</taxon>
        <taxon>Bacillota</taxon>
        <taxon>Bacilli</taxon>
        <taxon>Bacillales</taxon>
        <taxon>Paenibacillaceae</taxon>
        <taxon>Cohnella</taxon>
    </lineage>
</organism>
<comment type="caution">
    <text evidence="10">The sequence shown here is derived from an EMBL/GenBank/DDBJ whole genome shotgun (WGS) entry which is preliminary data.</text>
</comment>
<evidence type="ECO:0000259" key="8">
    <source>
        <dbReference type="Pfam" id="PF02687"/>
    </source>
</evidence>
<dbReference type="AlphaFoldDB" id="A0A841TVP5"/>
<feature type="transmembrane region" description="Helical" evidence="7">
    <location>
        <begin position="821"/>
        <end position="841"/>
    </location>
</feature>
<dbReference type="InterPro" id="IPR025857">
    <property type="entry name" value="MacB_PCD"/>
</dbReference>
<dbReference type="GO" id="GO:0005886">
    <property type="term" value="C:plasma membrane"/>
    <property type="evidence" value="ECO:0007669"/>
    <property type="project" value="UniProtKB-SubCell"/>
</dbReference>
<evidence type="ECO:0000259" key="9">
    <source>
        <dbReference type="Pfam" id="PF12704"/>
    </source>
</evidence>
<gene>
    <name evidence="10" type="ORF">H7B90_06510</name>
</gene>
<dbReference type="PANTHER" id="PTHR30572">
    <property type="entry name" value="MEMBRANE COMPONENT OF TRANSPORTER-RELATED"/>
    <property type="match status" value="1"/>
</dbReference>
<name>A0A841TVP5_9BACL</name>
<feature type="transmembrane region" description="Helical" evidence="7">
    <location>
        <begin position="20"/>
        <end position="40"/>
    </location>
</feature>
<dbReference type="PANTHER" id="PTHR30572:SF4">
    <property type="entry name" value="ABC TRANSPORTER PERMEASE YTRF"/>
    <property type="match status" value="1"/>
</dbReference>
<evidence type="ECO:0000256" key="5">
    <source>
        <dbReference type="ARBA" id="ARBA00023136"/>
    </source>
</evidence>
<protein>
    <submittedName>
        <fullName evidence="10">ABC transporter permease</fullName>
    </submittedName>
</protein>
<accession>A0A841TVP5</accession>
<dbReference type="Proteomes" id="UP000553776">
    <property type="component" value="Unassembled WGS sequence"/>
</dbReference>
<comment type="subcellular location">
    <subcellularLocation>
        <location evidence="1">Cell membrane</location>
        <topology evidence="1">Multi-pass membrane protein</topology>
    </subcellularLocation>
</comment>
<feature type="transmembrane region" description="Helical" evidence="7">
    <location>
        <begin position="242"/>
        <end position="266"/>
    </location>
</feature>
<comment type="similarity">
    <text evidence="6">Belongs to the ABC-4 integral membrane protein family.</text>
</comment>
<evidence type="ECO:0000256" key="3">
    <source>
        <dbReference type="ARBA" id="ARBA00022692"/>
    </source>
</evidence>
<feature type="transmembrane region" description="Helical" evidence="7">
    <location>
        <begin position="418"/>
        <end position="438"/>
    </location>
</feature>
<sequence length="861" mass="94313">MKSYVALSGRYLKQQRKRSVLTVIGIVLSVALISAIGTMGQSMLDNMLRQAIYEQGSYHFAYPSADKKLYDELKNNVLVNEVGVYKEGPETTLDGAFKLTLAEASPELFRLGPIHLQEGRLPQNPDELAVEQWMLAHLPGTPKVGDKTELTGPDGNKHTYAITGVVINSRYGQQEAESTAYTLLGGQSASTGKLALFVTLKPGVDISDHLDQFRKMSENAFAPNNRVLTYMGESSSDDVNRVLGIIFGTLIGLVVLSTAAVIYNIFHISVLERIRQFGLLRTLGATPSQIRALVFREATTLAVIGIPLGLLVGWGALWGVIRLMLSAGFQVLQMEDFQLTWHGWIIGGSVLIGLLSVYLAAWLPARKAARVSPVEAVRGAGSIVRESIRRGRIPSPLQGFGVGGKMAAKNIRRNRSKFRITTFSIIISVALFIVFHYFTQETLTLTADTNEENRVAFSIYKNYSAPEVGEDGKTQPPKPKNDFLTKEQIDRIAAAPGVQGVYGNYDPLGEVYAWIPDSLYNKDYLKVTRQESSEVRKLDGADYRTAYAYVRKYDEARLKEAAKYLVSGTADPAKLEAQNAVLIVEAIKPQDPQTGKRTLLDLVHYKVGDKIKLDLTGTSGDPENEAVPAKFGEVTVGGILSQSPFDGTYLEHDLAVMAPVAVFDKLVEVMTADGGWQSTEMTGIDVALKDGADAGAVRQVLQDTVNSLPNARLSDYVAEQKNERQFILQMRIFVYGFLAVIGLIGSLNIVNTVQTNLLLRRREFGLLQAVGMTMGQLKRMASLEGAWYGVLGSFWGLLFGAGLSYFLFAELSNLQGMPFRFPWGGALIACGAALAVGLISVQGPLRRLSKMNLIESLREET</sequence>
<keyword evidence="5 7" id="KW-0472">Membrane</keyword>
<dbReference type="RefSeq" id="WP_185135053.1">
    <property type="nucleotide sequence ID" value="NZ_JACJVR010000020.1"/>
</dbReference>
<evidence type="ECO:0000256" key="1">
    <source>
        <dbReference type="ARBA" id="ARBA00004651"/>
    </source>
</evidence>
<keyword evidence="2" id="KW-1003">Cell membrane</keyword>
<dbReference type="InterPro" id="IPR050250">
    <property type="entry name" value="Macrolide_Exporter_MacB"/>
</dbReference>
<feature type="transmembrane region" description="Helical" evidence="7">
    <location>
        <begin position="786"/>
        <end position="809"/>
    </location>
</feature>
<feature type="domain" description="ABC3 transporter permease C-terminal" evidence="8">
    <location>
        <begin position="737"/>
        <end position="853"/>
    </location>
</feature>
<dbReference type="InterPro" id="IPR003838">
    <property type="entry name" value="ABC3_permease_C"/>
</dbReference>
<dbReference type="Pfam" id="PF12704">
    <property type="entry name" value="MacB_PCD"/>
    <property type="match status" value="1"/>
</dbReference>
<evidence type="ECO:0000256" key="6">
    <source>
        <dbReference type="ARBA" id="ARBA00038076"/>
    </source>
</evidence>
<feature type="transmembrane region" description="Helical" evidence="7">
    <location>
        <begin position="298"/>
        <end position="321"/>
    </location>
</feature>